<protein>
    <submittedName>
        <fullName evidence="2">MBL fold metallo-hydrolase</fullName>
    </submittedName>
</protein>
<dbReference type="AlphaFoldDB" id="A0A848GB80"/>
<dbReference type="RefSeq" id="WP_169147560.1">
    <property type="nucleotide sequence ID" value="NZ_JABBGA010000021.1"/>
</dbReference>
<dbReference type="Gene3D" id="3.60.15.10">
    <property type="entry name" value="Ribonuclease Z/Hydroxyacylglutathione hydrolase-like"/>
    <property type="match status" value="1"/>
</dbReference>
<dbReference type="Proteomes" id="UP000580043">
    <property type="component" value="Unassembled WGS sequence"/>
</dbReference>
<evidence type="ECO:0000313" key="3">
    <source>
        <dbReference type="Proteomes" id="UP000580043"/>
    </source>
</evidence>
<dbReference type="CDD" id="cd07709">
    <property type="entry name" value="flavodiiron_proteins_MBL-fold"/>
    <property type="match status" value="1"/>
</dbReference>
<dbReference type="InterPro" id="IPR036866">
    <property type="entry name" value="RibonucZ/Hydroxyglut_hydro"/>
</dbReference>
<dbReference type="GO" id="GO:0016787">
    <property type="term" value="F:hydrolase activity"/>
    <property type="evidence" value="ECO:0007669"/>
    <property type="project" value="UniProtKB-KW"/>
</dbReference>
<dbReference type="PANTHER" id="PTHR43041">
    <property type="entry name" value="HYDROLASE, METALLO-BETA-LACTAMASE SUPERFAMILY"/>
    <property type="match status" value="1"/>
</dbReference>
<proteinExistence type="predicted"/>
<dbReference type="SUPFAM" id="SSF56281">
    <property type="entry name" value="Metallo-hydrolase/oxidoreductase"/>
    <property type="match status" value="1"/>
</dbReference>
<sequence length="258" mass="28952">MRNIPLFSTENHRFILLNESEPGEEDGIRSNQYLIVNGEHGVLLDPGGFGVMPRVLSEMLRYIGPDALKAIMLSHQDPDIVGGLGTWLEISNAPVYVSRIWLRFLPHYGLPSMERFVGVPDEGMHCEITPGFHLDLLPAHFLHSEGQINVYDPVSRILFTGDIGAAMMPDGVDTPYVDDFQAHLPYIEGFHRRYMASNRATRLWVDMVSKLPIDMIAPQHGPVYRGAAVPAFLEWFQHLECGVDLMEAAGRFRGIDNA</sequence>
<dbReference type="SMART" id="SM00849">
    <property type="entry name" value="Lactamase_B"/>
    <property type="match status" value="1"/>
</dbReference>
<organism evidence="2 3">
    <name type="scientific">Zoogloea dura</name>
    <dbReference type="NCBI Taxonomy" id="2728840"/>
    <lineage>
        <taxon>Bacteria</taxon>
        <taxon>Pseudomonadati</taxon>
        <taxon>Pseudomonadota</taxon>
        <taxon>Betaproteobacteria</taxon>
        <taxon>Rhodocyclales</taxon>
        <taxon>Zoogloeaceae</taxon>
        <taxon>Zoogloea</taxon>
    </lineage>
</organism>
<gene>
    <name evidence="2" type="ORF">HHL15_19890</name>
</gene>
<feature type="domain" description="Metallo-beta-lactamase" evidence="1">
    <location>
        <begin position="29"/>
        <end position="220"/>
    </location>
</feature>
<evidence type="ECO:0000313" key="2">
    <source>
        <dbReference type="EMBL" id="NML28026.1"/>
    </source>
</evidence>
<reference evidence="2 3" key="1">
    <citation type="submission" date="2020-04" db="EMBL/GenBank/DDBJ databases">
        <title>Zoogloea sp. G-4-1-14 isolated from soil.</title>
        <authorList>
            <person name="Dahal R.H."/>
        </authorList>
    </citation>
    <scope>NUCLEOTIDE SEQUENCE [LARGE SCALE GENOMIC DNA]</scope>
    <source>
        <strain evidence="2 3">G-4-1-14</strain>
    </source>
</reference>
<dbReference type="InterPro" id="IPR045761">
    <property type="entry name" value="ODP_dom"/>
</dbReference>
<dbReference type="EMBL" id="JABBGA010000021">
    <property type="protein sequence ID" value="NML28026.1"/>
    <property type="molecule type" value="Genomic_DNA"/>
</dbReference>
<keyword evidence="2" id="KW-0378">Hydrolase</keyword>
<dbReference type="InterPro" id="IPR001279">
    <property type="entry name" value="Metallo-B-lactamas"/>
</dbReference>
<dbReference type="PANTHER" id="PTHR43041:SF1">
    <property type="entry name" value="METALLO-BETA-LACTAMASE DOMAIN-CONTAINING PROTEIN"/>
    <property type="match status" value="1"/>
</dbReference>
<keyword evidence="3" id="KW-1185">Reference proteome</keyword>
<evidence type="ECO:0000259" key="1">
    <source>
        <dbReference type="SMART" id="SM00849"/>
    </source>
</evidence>
<accession>A0A848GB80</accession>
<name>A0A848GB80_9RHOO</name>
<dbReference type="Pfam" id="PF19583">
    <property type="entry name" value="ODP"/>
    <property type="match status" value="1"/>
</dbReference>
<comment type="caution">
    <text evidence="2">The sequence shown here is derived from an EMBL/GenBank/DDBJ whole genome shotgun (WGS) entry which is preliminary data.</text>
</comment>